<evidence type="ECO:0000313" key="1">
    <source>
        <dbReference type="EMBL" id="MPQ45191.1"/>
    </source>
</evidence>
<reference evidence="1 2" key="1">
    <citation type="submission" date="2019-10" db="EMBL/GenBank/DDBJ databases">
        <title>The Genome Sequence of Clostridium tarantellae Isolated from Fish Brain.</title>
        <authorList>
            <person name="Bano L."/>
            <person name="Kiel M."/>
            <person name="Sales G."/>
            <person name="Doxey A.C."/>
            <person name="Mansfield M.J."/>
            <person name="Schiavone M."/>
            <person name="Rossetto O."/>
            <person name="Pirazzini M."/>
            <person name="Dobrindt U."/>
            <person name="Montecucco C."/>
        </authorList>
    </citation>
    <scope>NUCLEOTIDE SEQUENCE [LARGE SCALE GENOMIC DNA]</scope>
    <source>
        <strain evidence="1 2">DSM 3997</strain>
    </source>
</reference>
<sequence>MDKIDNIEKLFEEFIDNLFSENTKNIKTVDIFPKQINSNTKYAQIEKYILKSNEYNFLDKYYRALINLYVYEDNLYYQEEENLKYKIKKDNKDLKKYINLLKKGFDFNSNGVLLIFNDLKLALSISPYQLNIMFFNQLNKDFIELIFKFEGLFII</sequence>
<dbReference type="EMBL" id="WHJC01000492">
    <property type="protein sequence ID" value="MPQ45191.1"/>
    <property type="molecule type" value="Genomic_DNA"/>
</dbReference>
<dbReference type="AlphaFoldDB" id="A0A6I1MWK4"/>
<name>A0A6I1MWK4_9CLOT</name>
<dbReference type="Proteomes" id="UP000430345">
    <property type="component" value="Unassembled WGS sequence"/>
</dbReference>
<organism evidence="1 2">
    <name type="scientific">Clostridium tarantellae</name>
    <dbReference type="NCBI Taxonomy" id="39493"/>
    <lineage>
        <taxon>Bacteria</taxon>
        <taxon>Bacillati</taxon>
        <taxon>Bacillota</taxon>
        <taxon>Clostridia</taxon>
        <taxon>Eubacteriales</taxon>
        <taxon>Clostridiaceae</taxon>
        <taxon>Clostridium</taxon>
    </lineage>
</organism>
<evidence type="ECO:0000313" key="2">
    <source>
        <dbReference type="Proteomes" id="UP000430345"/>
    </source>
</evidence>
<proteinExistence type="predicted"/>
<keyword evidence="2" id="KW-1185">Reference proteome</keyword>
<comment type="caution">
    <text evidence="1">The sequence shown here is derived from an EMBL/GenBank/DDBJ whole genome shotgun (WGS) entry which is preliminary data.</text>
</comment>
<accession>A0A6I1MWK4</accession>
<gene>
    <name evidence="1" type="ORF">GBZ86_15860</name>
</gene>
<dbReference type="RefSeq" id="WP_152892261.1">
    <property type="nucleotide sequence ID" value="NZ_WHJC01000492.1"/>
</dbReference>
<protein>
    <submittedName>
        <fullName evidence="1">Uncharacterized protein</fullName>
    </submittedName>
</protein>